<reference evidence="3 4" key="1">
    <citation type="submission" date="2019-01" db="EMBL/GenBank/DDBJ databases">
        <title>Nuclear Genome Assembly of the Microalgal Biofuel strain Nannochloropsis salina CCMP1776.</title>
        <authorList>
            <person name="Hovde B."/>
        </authorList>
    </citation>
    <scope>NUCLEOTIDE SEQUENCE [LARGE SCALE GENOMIC DNA]</scope>
    <source>
        <strain evidence="3 4">CCMP1776</strain>
    </source>
</reference>
<keyword evidence="1" id="KW-0175">Coiled coil</keyword>
<protein>
    <submittedName>
        <fullName evidence="3">Uncharacterized protein</fullName>
    </submittedName>
</protein>
<feature type="compositionally biased region" description="Basic and acidic residues" evidence="2">
    <location>
        <begin position="190"/>
        <end position="201"/>
    </location>
</feature>
<name>A0A4D9CQX8_9STRA</name>
<feature type="compositionally biased region" description="Basic and acidic residues" evidence="2">
    <location>
        <begin position="129"/>
        <end position="142"/>
    </location>
</feature>
<dbReference type="AlphaFoldDB" id="A0A4D9CQX8"/>
<feature type="compositionally biased region" description="Polar residues" evidence="2">
    <location>
        <begin position="202"/>
        <end position="219"/>
    </location>
</feature>
<organism evidence="3 4">
    <name type="scientific">Nannochloropsis salina CCMP1776</name>
    <dbReference type="NCBI Taxonomy" id="1027361"/>
    <lineage>
        <taxon>Eukaryota</taxon>
        <taxon>Sar</taxon>
        <taxon>Stramenopiles</taxon>
        <taxon>Ochrophyta</taxon>
        <taxon>Eustigmatophyceae</taxon>
        <taxon>Eustigmatales</taxon>
        <taxon>Monodopsidaceae</taxon>
        <taxon>Microchloropsis</taxon>
        <taxon>Microchloropsis salina</taxon>
    </lineage>
</organism>
<feature type="region of interest" description="Disordered" evidence="2">
    <location>
        <begin position="120"/>
        <end position="142"/>
    </location>
</feature>
<gene>
    <name evidence="3" type="ORF">NSK_007567</name>
</gene>
<keyword evidence="4" id="KW-1185">Reference proteome</keyword>
<feature type="coiled-coil region" evidence="1">
    <location>
        <begin position="261"/>
        <end position="418"/>
    </location>
</feature>
<evidence type="ECO:0000313" key="4">
    <source>
        <dbReference type="Proteomes" id="UP000355283"/>
    </source>
</evidence>
<feature type="coiled-coil region" evidence="1">
    <location>
        <begin position="62"/>
        <end position="96"/>
    </location>
</feature>
<dbReference type="EMBL" id="SDOX01000145">
    <property type="protein sequence ID" value="TFJ80924.1"/>
    <property type="molecule type" value="Genomic_DNA"/>
</dbReference>
<accession>A0A4D9CQX8</accession>
<feature type="coiled-coil region" evidence="1">
    <location>
        <begin position="154"/>
        <end position="181"/>
    </location>
</feature>
<sequence length="543" mass="61275">MGGEKLNHTSPFRVEPLPQESADEGVATMIATTTRKCPSRCEKREAFLRQALADKQATLVRLHEYEILVKELAEAIDKITEEKEEIEAKLHAVQHQNRQGNDLHLLLDAMMTLGTSRQHSSFGSFSDAPEGRVDATSSRREGMTARDDLMGIWARGETREHQEVERELNVLRRRMAKLCRRIRTRQAETERGTVHRVHGSDNNESQGAATSAFEETSQGGEHVGMRHEERREEVWHPRSQLPGQEQAQRHHEKPHVLQNEIRDLKDNLQVAQARCASLESAVFAEHGQLKESRGDLREAMERVTELEKQIQRAQESEEAIKEETREEMEALEFTNHDLSREVMTLEASLEEAQQAAESARSELFQLQVGREEAELRTEAEKEKVEELSVIKLALAGQVSRLEEDHKQCTARLSLMEEEVQVWRQRAEDMSEWVGVMCNETEKKEADTEEVTIPGILAAEGRVPTEEYQTAENVLNVTRASTAEASTATAATMTTPQADSLSLPLIKKTGYAGSNRVEALLQENLALRTTIEGLRGEDTKAKPS</sequence>
<evidence type="ECO:0000256" key="2">
    <source>
        <dbReference type="SAM" id="MobiDB-lite"/>
    </source>
</evidence>
<evidence type="ECO:0000256" key="1">
    <source>
        <dbReference type="SAM" id="Coils"/>
    </source>
</evidence>
<comment type="caution">
    <text evidence="3">The sequence shown here is derived from an EMBL/GenBank/DDBJ whole genome shotgun (WGS) entry which is preliminary data.</text>
</comment>
<proteinExistence type="predicted"/>
<feature type="region of interest" description="Disordered" evidence="2">
    <location>
        <begin position="190"/>
        <end position="221"/>
    </location>
</feature>
<evidence type="ECO:0000313" key="3">
    <source>
        <dbReference type="EMBL" id="TFJ80924.1"/>
    </source>
</evidence>
<feature type="region of interest" description="Disordered" evidence="2">
    <location>
        <begin position="1"/>
        <end position="21"/>
    </location>
</feature>
<dbReference type="Proteomes" id="UP000355283">
    <property type="component" value="Unassembled WGS sequence"/>
</dbReference>
<dbReference type="OrthoDB" id="427626at2759"/>